<dbReference type="Proteomes" id="UP000265140">
    <property type="component" value="Chromosome 8"/>
</dbReference>
<dbReference type="GO" id="GO:0005886">
    <property type="term" value="C:plasma membrane"/>
    <property type="evidence" value="ECO:0007669"/>
    <property type="project" value="UniProtKB-ARBA"/>
</dbReference>
<dbReference type="SUPFAM" id="SSF49265">
    <property type="entry name" value="Fibronectin type III"/>
    <property type="match status" value="3"/>
</dbReference>
<comment type="subcellular location">
    <subcellularLocation>
        <location evidence="1">Membrane</location>
        <topology evidence="1">Single-pass type I membrane protein</topology>
    </subcellularLocation>
</comment>
<dbReference type="SMART" id="SM00060">
    <property type="entry name" value="FN3"/>
    <property type="match status" value="4"/>
</dbReference>
<dbReference type="Ensembl" id="ENSELUT00000001573.3">
    <property type="protein sequence ID" value="ENSELUP00000010784.3"/>
    <property type="gene ID" value="ENSELUG00000011263.3"/>
</dbReference>
<dbReference type="InterPro" id="IPR052672">
    <property type="entry name" value="Type1_Cytokine_Rcpt_Type2"/>
</dbReference>
<feature type="region of interest" description="Disordered" evidence="11">
    <location>
        <begin position="674"/>
        <end position="701"/>
    </location>
</feature>
<keyword evidence="15" id="KW-1185">Reference proteome</keyword>
<dbReference type="InterPro" id="IPR003961">
    <property type="entry name" value="FN3_dom"/>
</dbReference>
<dbReference type="PROSITE" id="PS01353">
    <property type="entry name" value="HEMATOPO_REC_L_F2"/>
    <property type="match status" value="1"/>
</dbReference>
<dbReference type="CDD" id="cd00063">
    <property type="entry name" value="FN3"/>
    <property type="match status" value="3"/>
</dbReference>
<feature type="chain" id="PRO_5044272955" description="Fibronectin type-III domain-containing protein" evidence="12">
    <location>
        <begin position="40"/>
        <end position="814"/>
    </location>
</feature>
<dbReference type="OMA" id="KWAKECT"/>
<evidence type="ECO:0000256" key="9">
    <source>
        <dbReference type="ARBA" id="ARBA00023170"/>
    </source>
</evidence>
<dbReference type="InParanoid" id="A0A3P8Y4Y1"/>
<evidence type="ECO:0000256" key="5">
    <source>
        <dbReference type="ARBA" id="ARBA00022737"/>
    </source>
</evidence>
<reference evidence="14" key="3">
    <citation type="submission" date="2025-08" db="UniProtKB">
        <authorList>
            <consortium name="Ensembl"/>
        </authorList>
    </citation>
    <scope>IDENTIFICATION</scope>
</reference>
<evidence type="ECO:0000256" key="7">
    <source>
        <dbReference type="ARBA" id="ARBA00023136"/>
    </source>
</evidence>
<keyword evidence="7" id="KW-0472">Membrane</keyword>
<keyword evidence="5" id="KW-0677">Repeat</keyword>
<reference evidence="15" key="1">
    <citation type="journal article" date="2014" name="PLoS ONE">
        <title>The genome and linkage map of the northern pike (Esox lucius): conserved synteny revealed between the salmonid sister group and the Neoteleostei.</title>
        <authorList>
            <person name="Rondeau E.B."/>
            <person name="Minkley D.R."/>
            <person name="Leong J.S."/>
            <person name="Messmer A.M."/>
            <person name="Jantzen J.R."/>
            <person name="von Schalburg K.R."/>
            <person name="Lemon C."/>
            <person name="Bird N.H."/>
            <person name="Koop B.F."/>
        </authorList>
    </citation>
    <scope>NUCLEOTIDE SEQUENCE</scope>
</reference>
<dbReference type="GO" id="GO:0004896">
    <property type="term" value="F:cytokine receptor activity"/>
    <property type="evidence" value="ECO:0007669"/>
    <property type="project" value="InterPro"/>
</dbReference>
<dbReference type="Pfam" id="PF00041">
    <property type="entry name" value="fn3"/>
    <property type="match status" value="2"/>
</dbReference>
<keyword evidence="9" id="KW-0675">Receptor</keyword>
<evidence type="ECO:0000256" key="3">
    <source>
        <dbReference type="ARBA" id="ARBA00022692"/>
    </source>
</evidence>
<dbReference type="AlphaFoldDB" id="A0A3P8Y4Y1"/>
<dbReference type="PANTHER" id="PTHR48423:SF1">
    <property type="entry name" value="INTERLEUKIN-27 RECEPTOR SUBUNIT ALPHA"/>
    <property type="match status" value="1"/>
</dbReference>
<keyword evidence="6" id="KW-1133">Transmembrane helix</keyword>
<evidence type="ECO:0000256" key="10">
    <source>
        <dbReference type="ARBA" id="ARBA00023180"/>
    </source>
</evidence>
<dbReference type="InterPro" id="IPR013783">
    <property type="entry name" value="Ig-like_fold"/>
</dbReference>
<keyword evidence="3" id="KW-0812">Transmembrane</keyword>
<organism evidence="14 15">
    <name type="scientific">Esox lucius</name>
    <name type="common">Northern pike</name>
    <dbReference type="NCBI Taxonomy" id="8010"/>
    <lineage>
        <taxon>Eukaryota</taxon>
        <taxon>Metazoa</taxon>
        <taxon>Chordata</taxon>
        <taxon>Craniata</taxon>
        <taxon>Vertebrata</taxon>
        <taxon>Euteleostomi</taxon>
        <taxon>Actinopterygii</taxon>
        <taxon>Neopterygii</taxon>
        <taxon>Teleostei</taxon>
        <taxon>Protacanthopterygii</taxon>
        <taxon>Esociformes</taxon>
        <taxon>Esocidae</taxon>
        <taxon>Esox</taxon>
    </lineage>
</organism>
<dbReference type="GeneTree" id="ENSGT00940000159829"/>
<evidence type="ECO:0000256" key="8">
    <source>
        <dbReference type="ARBA" id="ARBA00023157"/>
    </source>
</evidence>
<accession>A0A3P8Y4Y1</accession>
<protein>
    <recommendedName>
        <fullName evidence="13">Fibronectin type-III domain-containing protein</fullName>
    </recommendedName>
</protein>
<dbReference type="PROSITE" id="PS50853">
    <property type="entry name" value="FN3"/>
    <property type="match status" value="3"/>
</dbReference>
<proteinExistence type="inferred from homology"/>
<dbReference type="Bgee" id="ENSELUG00000011263">
    <property type="expression patterns" value="Expressed in spleen and 8 other cell types or tissues"/>
</dbReference>
<evidence type="ECO:0000313" key="14">
    <source>
        <dbReference type="Ensembl" id="ENSELUP00000010784.3"/>
    </source>
</evidence>
<dbReference type="STRING" id="8010.ENSELUP00000010784"/>
<evidence type="ECO:0000256" key="6">
    <source>
        <dbReference type="ARBA" id="ARBA00022989"/>
    </source>
</evidence>
<keyword evidence="10" id="KW-0325">Glycoprotein</keyword>
<reference evidence="14" key="2">
    <citation type="submission" date="2020-02" db="EMBL/GenBank/DDBJ databases">
        <title>Esox lucius (northern pike) genome, fEsoLuc1, primary haplotype.</title>
        <authorList>
            <person name="Myers G."/>
            <person name="Karagic N."/>
            <person name="Meyer A."/>
            <person name="Pippel M."/>
            <person name="Reichard M."/>
            <person name="Winkler S."/>
            <person name="Tracey A."/>
            <person name="Sims Y."/>
            <person name="Howe K."/>
            <person name="Rhie A."/>
            <person name="Formenti G."/>
            <person name="Durbin R."/>
            <person name="Fedrigo O."/>
            <person name="Jarvis E.D."/>
        </authorList>
    </citation>
    <scope>NUCLEOTIDE SEQUENCE [LARGE SCALE GENOMIC DNA]</scope>
</reference>
<feature type="signal peptide" evidence="12">
    <location>
        <begin position="1"/>
        <end position="39"/>
    </location>
</feature>
<dbReference type="InterPro" id="IPR003529">
    <property type="entry name" value="Hematopoietin_rcpt_Gp130_CS"/>
</dbReference>
<dbReference type="FunCoup" id="A0A3P8Y4Y1">
    <property type="interactions" value="809"/>
</dbReference>
<feature type="domain" description="Fibronectin type-III" evidence="13">
    <location>
        <begin position="518"/>
        <end position="616"/>
    </location>
</feature>
<feature type="domain" description="Fibronectin type-III" evidence="13">
    <location>
        <begin position="420"/>
        <end position="516"/>
    </location>
</feature>
<evidence type="ECO:0000256" key="2">
    <source>
        <dbReference type="ARBA" id="ARBA00008921"/>
    </source>
</evidence>
<comment type="similarity">
    <text evidence="2">Belongs to the type I cytokine receptor family. Type 2 subfamily.</text>
</comment>
<evidence type="ECO:0000256" key="11">
    <source>
        <dbReference type="SAM" id="MobiDB-lite"/>
    </source>
</evidence>
<dbReference type="InterPro" id="IPR036116">
    <property type="entry name" value="FN3_sf"/>
</dbReference>
<gene>
    <name evidence="14" type="primary">IL12RB2</name>
</gene>
<evidence type="ECO:0000256" key="4">
    <source>
        <dbReference type="ARBA" id="ARBA00022729"/>
    </source>
</evidence>
<feature type="compositionally biased region" description="Acidic residues" evidence="11">
    <location>
        <begin position="675"/>
        <end position="691"/>
    </location>
</feature>
<dbReference type="PANTHER" id="PTHR48423">
    <property type="entry name" value="INTERLEUKIN-27 RECEPTOR SUBUNIT ALPHA"/>
    <property type="match status" value="1"/>
</dbReference>
<dbReference type="Gene3D" id="2.60.40.10">
    <property type="entry name" value="Immunoglobulins"/>
    <property type="match status" value="5"/>
</dbReference>
<name>A0A3P8Y4Y1_ESOLU</name>
<evidence type="ECO:0000313" key="15">
    <source>
        <dbReference type="Proteomes" id="UP000265140"/>
    </source>
</evidence>
<sequence>MKLNIHSEQPRGPMSHSLHDCWSIIILIHLLGTIESSTAEKPCTAFSSNGDLVLSGSNFQVFCTYLASCRATKSMYIDKIQTHQVQHYNSTTIFLNVTDIRKETTYTCKCYGEPEPCGLDVDVGYLPSAPEKVACIQKGEFGQVTCTWMRGVETKMNTPSELWVKAMNSTAAPVSYPGFDYSSDPGLVSAIFSVSGSNQTDYSVWANSFNKLGSAKSTPLNFKLDQIVQPPPPAVSQVKCCSRACEVGVEWVQGTLLLEVWYRAAQETKSWISHTVGSMRNQSNVSLPIMSLQPYTLYEFQARVKLNHSKGLWSDWSKSLFNQTEEEAPAKALDVWYTTSTTSNITLHWKNLSNLDARGRITGYKVIIHNLQTGMTENVTSTTTFLVPSCLSCNVTVYALNSRGSSPPTSVIIPLRTAQPPENVQSSHCNKHSFAISWTRPSTAGAAVRGYLVEWFPKGKQVEELRWKRLGPNEYHTVADDIKQYECYEGAVYVQYEQAMGRAPFEDISTNESAPSASPSDVQVRVNEDRVTVSWSEVPLGKQGGCVRKYTIYLKKEEITSYGMETKKNCDASKRSYTITGLAQSDQPYYLWMSAWTSSGEGPHGSSHSFFIIANLVSCLVRMLFLTLPCSLLLRVCHYFIPDIVLDPANSKWAKECAKEMGGLTLQLYVSESSISEEDEPETVEVQELPEESWCSGNPAQPTEISRAAEGASHLIPPQLSPVTDPSATAYFQNSYLQSFSQESGSSGQTQDTQGTDINVDYISTHLLVREEVDEDEQECFGEMVFFPCLPLDHLVPVQGKLTLDSVRIDCSGF</sequence>
<evidence type="ECO:0000256" key="1">
    <source>
        <dbReference type="ARBA" id="ARBA00004479"/>
    </source>
</evidence>
<evidence type="ECO:0000256" key="12">
    <source>
        <dbReference type="SAM" id="SignalP"/>
    </source>
</evidence>
<keyword evidence="8" id="KW-1015">Disulfide bond</keyword>
<feature type="domain" description="Fibronectin type-III" evidence="13">
    <location>
        <begin position="231"/>
        <end position="327"/>
    </location>
</feature>
<reference evidence="14" key="4">
    <citation type="submission" date="2025-09" db="UniProtKB">
        <authorList>
            <consortium name="Ensembl"/>
        </authorList>
    </citation>
    <scope>IDENTIFICATION</scope>
</reference>
<evidence type="ECO:0000259" key="13">
    <source>
        <dbReference type="PROSITE" id="PS50853"/>
    </source>
</evidence>
<keyword evidence="4 12" id="KW-0732">Signal</keyword>